<dbReference type="OrthoDB" id="9973136at2"/>
<protein>
    <submittedName>
        <fullName evidence="2">Uncharacterized protein</fullName>
    </submittedName>
</protein>
<accession>A0A2T8HNG8</accession>
<evidence type="ECO:0000313" key="3">
    <source>
        <dbReference type="Proteomes" id="UP000245627"/>
    </source>
</evidence>
<feature type="transmembrane region" description="Helical" evidence="1">
    <location>
        <begin position="26"/>
        <end position="44"/>
    </location>
</feature>
<keyword evidence="1" id="KW-0812">Transmembrane</keyword>
<keyword evidence="3" id="KW-1185">Reference proteome</keyword>
<dbReference type="EMBL" id="QDKG01000001">
    <property type="protein sequence ID" value="PVH26994.1"/>
    <property type="molecule type" value="Genomic_DNA"/>
</dbReference>
<name>A0A2T8HNG8_9SPHI</name>
<organism evidence="2 3">
    <name type="scientific">Sphingobacterium corticibacter</name>
    <dbReference type="NCBI Taxonomy" id="2171749"/>
    <lineage>
        <taxon>Bacteria</taxon>
        <taxon>Pseudomonadati</taxon>
        <taxon>Bacteroidota</taxon>
        <taxon>Sphingobacteriia</taxon>
        <taxon>Sphingobacteriales</taxon>
        <taxon>Sphingobacteriaceae</taxon>
        <taxon>Sphingobacterium</taxon>
    </lineage>
</organism>
<sequence length="106" mass="12855">MIHAIYIYFIINAFLAGGVSDNWKQLIIYFLFGLPYAVCMILYHRVIRPISESMELITLYRLYFSKHFEGENHPTWKDILMDLYPRSSLYRKWVIRLIARKYGWEI</sequence>
<evidence type="ECO:0000256" key="1">
    <source>
        <dbReference type="SAM" id="Phobius"/>
    </source>
</evidence>
<gene>
    <name evidence="2" type="ORF">DC487_05205</name>
</gene>
<dbReference type="Proteomes" id="UP000245627">
    <property type="component" value="Unassembled WGS sequence"/>
</dbReference>
<feature type="transmembrane region" description="Helical" evidence="1">
    <location>
        <begin position="5"/>
        <end position="20"/>
    </location>
</feature>
<keyword evidence="1" id="KW-1133">Transmembrane helix</keyword>
<proteinExistence type="predicted"/>
<reference evidence="2 3" key="1">
    <citation type="submission" date="2018-04" db="EMBL/GenBank/DDBJ databases">
        <title>Sphingobacterium cortibacter sp. nov.</title>
        <authorList>
            <person name="Li Y."/>
        </authorList>
    </citation>
    <scope>NUCLEOTIDE SEQUENCE [LARGE SCALE GENOMIC DNA]</scope>
    <source>
        <strain evidence="2 3">2c-3</strain>
    </source>
</reference>
<dbReference type="AlphaFoldDB" id="A0A2T8HNG8"/>
<dbReference type="RefSeq" id="WP_116774849.1">
    <property type="nucleotide sequence ID" value="NZ_QDKG01000001.1"/>
</dbReference>
<keyword evidence="1" id="KW-0472">Membrane</keyword>
<comment type="caution">
    <text evidence="2">The sequence shown here is derived from an EMBL/GenBank/DDBJ whole genome shotgun (WGS) entry which is preliminary data.</text>
</comment>
<evidence type="ECO:0000313" key="2">
    <source>
        <dbReference type="EMBL" id="PVH26994.1"/>
    </source>
</evidence>